<keyword evidence="4" id="KW-0804">Transcription</keyword>
<dbReference type="InterPro" id="IPR036388">
    <property type="entry name" value="WH-like_DNA-bd_sf"/>
</dbReference>
<evidence type="ECO:0000256" key="3">
    <source>
        <dbReference type="ARBA" id="ARBA00023125"/>
    </source>
</evidence>
<dbReference type="InterPro" id="IPR000847">
    <property type="entry name" value="LysR_HTH_N"/>
</dbReference>
<evidence type="ECO:0000313" key="7">
    <source>
        <dbReference type="Proteomes" id="UP000814207"/>
    </source>
</evidence>
<dbReference type="FunFam" id="1.10.10.10:FF:000001">
    <property type="entry name" value="LysR family transcriptional regulator"/>
    <property type="match status" value="1"/>
</dbReference>
<dbReference type="PROSITE" id="PS50931">
    <property type="entry name" value="HTH_LYSR"/>
    <property type="match status" value="1"/>
</dbReference>
<dbReference type="SUPFAM" id="SSF53850">
    <property type="entry name" value="Periplasmic binding protein-like II"/>
    <property type="match status" value="1"/>
</dbReference>
<keyword evidence="3" id="KW-0238">DNA-binding</keyword>
<organism evidence="6 7">
    <name type="scientific">Pseudomonas syringae</name>
    <dbReference type="NCBI Taxonomy" id="317"/>
    <lineage>
        <taxon>Bacteria</taxon>
        <taxon>Pseudomonadati</taxon>
        <taxon>Pseudomonadota</taxon>
        <taxon>Gammaproteobacteria</taxon>
        <taxon>Pseudomonadales</taxon>
        <taxon>Pseudomonadaceae</taxon>
        <taxon>Pseudomonas</taxon>
    </lineage>
</organism>
<evidence type="ECO:0000256" key="4">
    <source>
        <dbReference type="ARBA" id="ARBA00023163"/>
    </source>
</evidence>
<evidence type="ECO:0000256" key="2">
    <source>
        <dbReference type="ARBA" id="ARBA00023015"/>
    </source>
</evidence>
<evidence type="ECO:0000313" key="6">
    <source>
        <dbReference type="EMBL" id="MCF5065464.1"/>
    </source>
</evidence>
<evidence type="ECO:0000259" key="5">
    <source>
        <dbReference type="PROSITE" id="PS50931"/>
    </source>
</evidence>
<comment type="similarity">
    <text evidence="1">Belongs to the LysR transcriptional regulatory family.</text>
</comment>
<dbReference type="Pfam" id="PF03466">
    <property type="entry name" value="LysR_substrate"/>
    <property type="match status" value="1"/>
</dbReference>
<evidence type="ECO:0000256" key="1">
    <source>
        <dbReference type="ARBA" id="ARBA00009437"/>
    </source>
</evidence>
<dbReference type="Gene3D" id="1.10.10.10">
    <property type="entry name" value="Winged helix-like DNA-binding domain superfamily/Winged helix DNA-binding domain"/>
    <property type="match status" value="1"/>
</dbReference>
<name>A0A9Q3X786_PSESX</name>
<dbReference type="PANTHER" id="PTHR30537:SF81">
    <property type="entry name" value="TRANSCRIPTIONAL REGULATOR-RELATED"/>
    <property type="match status" value="1"/>
</dbReference>
<dbReference type="GO" id="GO:0003700">
    <property type="term" value="F:DNA-binding transcription factor activity"/>
    <property type="evidence" value="ECO:0007669"/>
    <property type="project" value="InterPro"/>
</dbReference>
<dbReference type="EMBL" id="WKEU01000118">
    <property type="protein sequence ID" value="MCF5065464.1"/>
    <property type="molecule type" value="Genomic_DNA"/>
</dbReference>
<dbReference type="AlphaFoldDB" id="A0A9Q3X786"/>
<dbReference type="GO" id="GO:0006351">
    <property type="term" value="P:DNA-templated transcription"/>
    <property type="evidence" value="ECO:0007669"/>
    <property type="project" value="TreeGrafter"/>
</dbReference>
<comment type="caution">
    <text evidence="6">The sequence shown here is derived from an EMBL/GenBank/DDBJ whole genome shotgun (WGS) entry which is preliminary data.</text>
</comment>
<dbReference type="GO" id="GO:0043565">
    <property type="term" value="F:sequence-specific DNA binding"/>
    <property type="evidence" value="ECO:0007669"/>
    <property type="project" value="TreeGrafter"/>
</dbReference>
<accession>A0A9Q3X786</accession>
<dbReference type="InterPro" id="IPR036390">
    <property type="entry name" value="WH_DNA-bd_sf"/>
</dbReference>
<feature type="domain" description="HTH lysR-type" evidence="5">
    <location>
        <begin position="1"/>
        <end position="58"/>
    </location>
</feature>
<dbReference type="Proteomes" id="UP000814207">
    <property type="component" value="Unassembled WGS sequence"/>
</dbReference>
<dbReference type="InterPro" id="IPR058163">
    <property type="entry name" value="LysR-type_TF_proteobact-type"/>
</dbReference>
<sequence length="311" mass="33679">MQIPEIEVFANVAISNSLSEAARRLGLSAMTVSRRLAALEKELGVRLIHRTTRSVALTPEGEMYLPYAKTILEANEAARTTLKTSAGSASGTLRVTAPSVFGQTVIMPLLPALLAANPTLKVDLTLSDSIIDIAGLGIDVAIRIATLRDSTLVATPLAPNPRVVCASPDYLTQWGTPTVLDDLNQHQCIALHSMPYWPFTHGDNAVAIRAQGAFSANSVEAVRTASKQGLGLAMLTYWDIRNELAEGSLVRVNLEDVLPEQLSITAVLPTRHHVPHRVRVFVEHLEKVLNNTHSEPDHLLRQHPITNPGAT</sequence>
<dbReference type="InterPro" id="IPR005119">
    <property type="entry name" value="LysR_subst-bd"/>
</dbReference>
<dbReference type="Gene3D" id="3.40.190.290">
    <property type="match status" value="1"/>
</dbReference>
<keyword evidence="2" id="KW-0805">Transcription regulation</keyword>
<dbReference type="SUPFAM" id="SSF46785">
    <property type="entry name" value="Winged helix' DNA-binding domain"/>
    <property type="match status" value="1"/>
</dbReference>
<gene>
    <name evidence="6" type="ORF">GIW73_21250</name>
</gene>
<dbReference type="PANTHER" id="PTHR30537">
    <property type="entry name" value="HTH-TYPE TRANSCRIPTIONAL REGULATOR"/>
    <property type="match status" value="1"/>
</dbReference>
<proteinExistence type="inferred from homology"/>
<dbReference type="Pfam" id="PF00126">
    <property type="entry name" value="HTH_1"/>
    <property type="match status" value="1"/>
</dbReference>
<dbReference type="CDD" id="cd08422">
    <property type="entry name" value="PBP2_CrgA_like"/>
    <property type="match status" value="1"/>
</dbReference>
<reference evidence="6" key="1">
    <citation type="submission" date="2019-11" db="EMBL/GenBank/DDBJ databases">
        <title>Epiphytic Pseudomonas syringae from cherry orchards.</title>
        <authorList>
            <person name="Hulin M.T."/>
        </authorList>
    </citation>
    <scope>NUCLEOTIDE SEQUENCE</scope>
    <source>
        <strain evidence="6">PA-6-9A</strain>
    </source>
</reference>
<protein>
    <submittedName>
        <fullName evidence="6">LysR family transcriptional regulator</fullName>
    </submittedName>
</protein>